<reference evidence="3 4" key="1">
    <citation type="submission" date="2019-06" db="EMBL/GenBank/DDBJ databases">
        <title>Genome sequence of Litorilinea aerophila BAA-2444.</title>
        <authorList>
            <person name="Maclea K.S."/>
            <person name="Maurais E.G."/>
            <person name="Iannazzi L.C."/>
        </authorList>
    </citation>
    <scope>NUCLEOTIDE SEQUENCE [LARGE SCALE GENOMIC DNA]</scope>
    <source>
        <strain evidence="3 4">ATCC BAA-2444</strain>
    </source>
</reference>
<dbReference type="Pfam" id="PF00248">
    <property type="entry name" value="Aldo_ket_red"/>
    <property type="match status" value="1"/>
</dbReference>
<dbReference type="PANTHER" id="PTHR43364">
    <property type="entry name" value="NADH-SPECIFIC METHYLGLYOXAL REDUCTASE-RELATED"/>
    <property type="match status" value="1"/>
</dbReference>
<dbReference type="EMBL" id="VIGC01000008">
    <property type="protein sequence ID" value="TQE96472.1"/>
    <property type="molecule type" value="Genomic_DNA"/>
</dbReference>
<dbReference type="InterPro" id="IPR050523">
    <property type="entry name" value="AKR_Detox_Biosynth"/>
</dbReference>
<evidence type="ECO:0000313" key="4">
    <source>
        <dbReference type="Proteomes" id="UP000317371"/>
    </source>
</evidence>
<protein>
    <submittedName>
        <fullName evidence="3">Aldo/keto reductase</fullName>
    </submittedName>
</protein>
<sequence>MNTVEFANTGVHVSEMCLGTMMFGSRCDVAEADRILGACLDQGVNFIDTAAMYGNGETERILGQIMKGRREKLFLATKVHKGVDRRSILESIDESLARLQTDYVDLYLIHWPVEGMRPLEIMEALNQVVTQGKARFVGCCNYPAWLLAHSNAIAARNGWAPLVCNQVAYNIIERGVEVEILPQAMAEGIAITAYRPLVQGLLTGKYRWGQPLPENSRGQTSAQLITWLSQYGEGVERFIRFAEARGITPVQLAIAWVRYSPAVTSPIVGVSSLSQLQATIDAFAWDLSPEDYETVTAFFNTEVKEEGLQRFPGLRYNFPRLRRNLHLLGM</sequence>
<dbReference type="InParanoid" id="A0A540VIE4"/>
<dbReference type="InterPro" id="IPR036812">
    <property type="entry name" value="NAD(P)_OxRdtase_dom_sf"/>
</dbReference>
<dbReference type="PANTHER" id="PTHR43364:SF4">
    <property type="entry name" value="NAD(P)-LINKED OXIDOREDUCTASE SUPERFAMILY PROTEIN"/>
    <property type="match status" value="1"/>
</dbReference>
<organism evidence="3 4">
    <name type="scientific">Litorilinea aerophila</name>
    <dbReference type="NCBI Taxonomy" id="1204385"/>
    <lineage>
        <taxon>Bacteria</taxon>
        <taxon>Bacillati</taxon>
        <taxon>Chloroflexota</taxon>
        <taxon>Caldilineae</taxon>
        <taxon>Caldilineales</taxon>
        <taxon>Caldilineaceae</taxon>
        <taxon>Litorilinea</taxon>
    </lineage>
</organism>
<keyword evidence="4" id="KW-1185">Reference proteome</keyword>
<dbReference type="InterPro" id="IPR020471">
    <property type="entry name" value="AKR"/>
</dbReference>
<dbReference type="AlphaFoldDB" id="A0A540VIE4"/>
<dbReference type="SUPFAM" id="SSF51430">
    <property type="entry name" value="NAD(P)-linked oxidoreductase"/>
    <property type="match status" value="1"/>
</dbReference>
<evidence type="ECO:0000259" key="2">
    <source>
        <dbReference type="Pfam" id="PF00248"/>
    </source>
</evidence>
<dbReference type="GO" id="GO:0016491">
    <property type="term" value="F:oxidoreductase activity"/>
    <property type="evidence" value="ECO:0007669"/>
    <property type="project" value="UniProtKB-KW"/>
</dbReference>
<dbReference type="GO" id="GO:0005829">
    <property type="term" value="C:cytosol"/>
    <property type="evidence" value="ECO:0007669"/>
    <property type="project" value="TreeGrafter"/>
</dbReference>
<gene>
    <name evidence="3" type="ORF">FKZ61_08265</name>
</gene>
<dbReference type="InterPro" id="IPR023210">
    <property type="entry name" value="NADP_OxRdtase_dom"/>
</dbReference>
<evidence type="ECO:0000313" key="3">
    <source>
        <dbReference type="EMBL" id="TQE96472.1"/>
    </source>
</evidence>
<dbReference type="OrthoDB" id="9773828at2"/>
<proteinExistence type="predicted"/>
<name>A0A540VIE4_9CHLR</name>
<accession>A0A540VIE4</accession>
<dbReference type="Gene3D" id="3.20.20.100">
    <property type="entry name" value="NADP-dependent oxidoreductase domain"/>
    <property type="match status" value="1"/>
</dbReference>
<keyword evidence="1" id="KW-0560">Oxidoreductase</keyword>
<comment type="caution">
    <text evidence="3">The sequence shown here is derived from an EMBL/GenBank/DDBJ whole genome shotgun (WGS) entry which is preliminary data.</text>
</comment>
<dbReference type="Proteomes" id="UP000317371">
    <property type="component" value="Unassembled WGS sequence"/>
</dbReference>
<dbReference type="RefSeq" id="WP_141609617.1">
    <property type="nucleotide sequence ID" value="NZ_VIGC02000008.1"/>
</dbReference>
<dbReference type="PRINTS" id="PR00069">
    <property type="entry name" value="ALDKETRDTASE"/>
</dbReference>
<feature type="domain" description="NADP-dependent oxidoreductase" evidence="2">
    <location>
        <begin position="15"/>
        <end position="297"/>
    </location>
</feature>
<evidence type="ECO:0000256" key="1">
    <source>
        <dbReference type="ARBA" id="ARBA00023002"/>
    </source>
</evidence>